<feature type="transmembrane region" description="Helical" evidence="2">
    <location>
        <begin position="587"/>
        <end position="608"/>
    </location>
</feature>
<feature type="transmembrane region" description="Helical" evidence="2">
    <location>
        <begin position="353"/>
        <end position="373"/>
    </location>
</feature>
<dbReference type="InterPro" id="IPR012337">
    <property type="entry name" value="RNaseH-like_sf"/>
</dbReference>
<feature type="transmembrane region" description="Helical" evidence="2">
    <location>
        <begin position="544"/>
        <end position="566"/>
    </location>
</feature>
<organism evidence="3 4">
    <name type="scientific">Escallonia herrerae</name>
    <dbReference type="NCBI Taxonomy" id="1293975"/>
    <lineage>
        <taxon>Eukaryota</taxon>
        <taxon>Viridiplantae</taxon>
        <taxon>Streptophyta</taxon>
        <taxon>Embryophyta</taxon>
        <taxon>Tracheophyta</taxon>
        <taxon>Spermatophyta</taxon>
        <taxon>Magnoliopsida</taxon>
        <taxon>eudicotyledons</taxon>
        <taxon>Gunneridae</taxon>
        <taxon>Pentapetalae</taxon>
        <taxon>asterids</taxon>
        <taxon>campanulids</taxon>
        <taxon>Escalloniales</taxon>
        <taxon>Escalloniaceae</taxon>
        <taxon>Escallonia</taxon>
    </lineage>
</organism>
<reference evidence="3" key="1">
    <citation type="submission" date="2022-12" db="EMBL/GenBank/DDBJ databases">
        <title>Draft genome assemblies for two species of Escallonia (Escalloniales).</title>
        <authorList>
            <person name="Chanderbali A."/>
            <person name="Dervinis C."/>
            <person name="Anghel I."/>
            <person name="Soltis D."/>
            <person name="Soltis P."/>
            <person name="Zapata F."/>
        </authorList>
    </citation>
    <scope>NUCLEOTIDE SEQUENCE</scope>
    <source>
        <strain evidence="3">UCBG64.0493</strain>
        <tissue evidence="3">Leaf</tissue>
    </source>
</reference>
<proteinExistence type="predicted"/>
<dbReference type="AlphaFoldDB" id="A0AA89ASZ0"/>
<dbReference type="Pfam" id="PF04654">
    <property type="entry name" value="DUF599"/>
    <property type="match status" value="2"/>
</dbReference>
<dbReference type="EMBL" id="JAVXUP010001315">
    <property type="protein sequence ID" value="KAK3013213.1"/>
    <property type="molecule type" value="Genomic_DNA"/>
</dbReference>
<evidence type="ECO:0000313" key="4">
    <source>
        <dbReference type="Proteomes" id="UP001188597"/>
    </source>
</evidence>
<dbReference type="GO" id="GO:0003676">
    <property type="term" value="F:nucleic acid binding"/>
    <property type="evidence" value="ECO:0007669"/>
    <property type="project" value="InterPro"/>
</dbReference>
<protein>
    <submittedName>
        <fullName evidence="3">Uncharacterized protein</fullName>
    </submittedName>
</protein>
<dbReference type="PANTHER" id="PTHR31168:SF21">
    <property type="entry name" value="EMB|CAB89385.1"/>
    <property type="match status" value="1"/>
</dbReference>
<dbReference type="InterPro" id="IPR006747">
    <property type="entry name" value="DUF599"/>
</dbReference>
<name>A0AA89ASZ0_9ASTE</name>
<evidence type="ECO:0000313" key="3">
    <source>
        <dbReference type="EMBL" id="KAK3013213.1"/>
    </source>
</evidence>
<dbReference type="InterPro" id="IPR036397">
    <property type="entry name" value="RNaseH_sf"/>
</dbReference>
<comment type="caution">
    <text evidence="3">The sequence shown here is derived from an EMBL/GenBank/DDBJ whole genome shotgun (WGS) entry which is preliminary data.</text>
</comment>
<feature type="region of interest" description="Disordered" evidence="1">
    <location>
        <begin position="249"/>
        <end position="279"/>
    </location>
</feature>
<gene>
    <name evidence="3" type="ORF">RJ639_009754</name>
</gene>
<feature type="transmembrane region" description="Helical" evidence="2">
    <location>
        <begin position="462"/>
        <end position="485"/>
    </location>
</feature>
<dbReference type="Gene3D" id="3.30.420.10">
    <property type="entry name" value="Ribonuclease H-like superfamily/Ribonuclease H"/>
    <property type="match status" value="1"/>
</dbReference>
<sequence length="734" mass="80625">MAGTVFLRTNRFEVKLEGITFKARDFESLCMMDFLFPEGKIWLRPPVVGLDVMRHPRDPTIVLVLLCFGVGCVILRFRSGEAVPEPIRKFLTDERIRFVGFGIPEKKDLFPFEDLGLSKSKVDIGYQGAKILNDPKFKRCELAELARKVLGIKKMIGLTEASSFERHEQIKCAICQLFISSVIAMTLLGKENKKKLADPPKKGSFLKNLNSLPLLNEGWFKLPKGKKDSHKEPVFEAGKEVRIQVMGRKGANSADHSVHTKDTDCSSPGGDSGKGVTRWSKKPLKGILKCPSSGLEGCSLSPPPAMQSSPSSTSKEQTTARGPYLKRANSKGYNVNSKDTGTALTVISTSISAATFLGSVSLTLSSLIGAWIANNPKVFQSGLIYGDTRPLTMSLKFISLIIFFLLAFASFIQSARCFLHANYLISAPGTDIPVKNVEVQVIRGGNFWTLGHRALHFALCMLLWLFGPIPMFATTLAMVGILHYLDTNTTPLHRHRLPGMQRVGSAGVRRVAAVTDVEDVIRPNGATMDKKDIGVALNVLSTNISAATSLGSVSLALSSLIGAWIANDSNIFRSELIYGDTSPSTMSIKYMSLIICFLLAFSCFVQSARCLIHANYLISIPDSSIPVRNVELQVIRGGDFWSIGLRALYFALCLLLWFFGPIPMFATSLAMVGLLHHLDTNTTPLHRHRTLGKRPVKRADDEHRTGAATDFEDYGRPNLATSQLVNVELPQMNA</sequence>
<keyword evidence="4" id="KW-1185">Reference proteome</keyword>
<dbReference type="SUPFAM" id="SSF53098">
    <property type="entry name" value="Ribonuclease H-like"/>
    <property type="match status" value="1"/>
</dbReference>
<dbReference type="Proteomes" id="UP001188597">
    <property type="component" value="Unassembled WGS sequence"/>
</dbReference>
<feature type="region of interest" description="Disordered" evidence="1">
    <location>
        <begin position="299"/>
        <end position="333"/>
    </location>
</feature>
<dbReference type="PANTHER" id="PTHR31168">
    <property type="entry name" value="OS02G0292800 PROTEIN"/>
    <property type="match status" value="1"/>
</dbReference>
<evidence type="ECO:0000256" key="1">
    <source>
        <dbReference type="SAM" id="MobiDB-lite"/>
    </source>
</evidence>
<keyword evidence="2" id="KW-0812">Transmembrane</keyword>
<keyword evidence="2" id="KW-1133">Transmembrane helix</keyword>
<evidence type="ECO:0000256" key="2">
    <source>
        <dbReference type="SAM" id="Phobius"/>
    </source>
</evidence>
<keyword evidence="2" id="KW-0472">Membrane</keyword>
<feature type="transmembrane region" description="Helical" evidence="2">
    <location>
        <begin position="393"/>
        <end position="412"/>
    </location>
</feature>
<accession>A0AA89ASZ0</accession>
<feature type="transmembrane region" description="Helical" evidence="2">
    <location>
        <begin position="647"/>
        <end position="675"/>
    </location>
</feature>